<dbReference type="GO" id="GO:0004553">
    <property type="term" value="F:hydrolase activity, hydrolyzing O-glycosyl compounds"/>
    <property type="evidence" value="ECO:0007669"/>
    <property type="project" value="InterPro"/>
</dbReference>
<dbReference type="EMBL" id="ML170179">
    <property type="protein sequence ID" value="TDL21746.1"/>
    <property type="molecule type" value="Genomic_DNA"/>
</dbReference>
<dbReference type="GO" id="GO:0005975">
    <property type="term" value="P:carbohydrate metabolic process"/>
    <property type="evidence" value="ECO:0007669"/>
    <property type="project" value="InterPro"/>
</dbReference>
<evidence type="ECO:0000313" key="3">
    <source>
        <dbReference type="EMBL" id="TDL21746.1"/>
    </source>
</evidence>
<sequence>MGIRNYPLVGLVFLTHALLSSADTVVLPATSFDTYSTLEQYWAYLYPWGSDHNGSARMVGNSSDHEHISVSGGVLTLSATPVSGQPPSTSNPHPAINYFSGTIHANVQINVDGTDAVGYQVEGEFISPTAKGTWPAFWLTAVNGWPPEADIGEWKGTEQIWSNTFRTASDVSSSTVPWPADGNFHCVKAVTSDLTIAYYLDDALQATHNATGFLGQAMWLYMEGSSGSPGPSGTTIFQARNVIVTKLTS</sequence>
<dbReference type="AlphaFoldDB" id="A0A4Y7Q383"/>
<gene>
    <name evidence="3" type="ORF">BD410DRAFT_866929</name>
</gene>
<dbReference type="Proteomes" id="UP000294933">
    <property type="component" value="Unassembled WGS sequence"/>
</dbReference>
<dbReference type="InterPro" id="IPR000757">
    <property type="entry name" value="Beta-glucanase-like"/>
</dbReference>
<evidence type="ECO:0000259" key="2">
    <source>
        <dbReference type="PROSITE" id="PS51762"/>
    </source>
</evidence>
<evidence type="ECO:0000256" key="1">
    <source>
        <dbReference type="SAM" id="SignalP"/>
    </source>
</evidence>
<dbReference type="STRING" id="50990.A0A4Y7Q383"/>
<evidence type="ECO:0000313" key="4">
    <source>
        <dbReference type="Proteomes" id="UP000294933"/>
    </source>
</evidence>
<feature type="domain" description="GH16" evidence="2">
    <location>
        <begin position="1"/>
        <end position="249"/>
    </location>
</feature>
<keyword evidence="3" id="KW-0378">Hydrolase</keyword>
<keyword evidence="1" id="KW-0732">Signal</keyword>
<protein>
    <submittedName>
        <fullName evidence="3">Glycoside hydrolase family 16 protein</fullName>
    </submittedName>
</protein>
<dbReference type="OrthoDB" id="4524534at2759"/>
<dbReference type="InterPro" id="IPR013320">
    <property type="entry name" value="ConA-like_dom_sf"/>
</dbReference>
<dbReference type="SUPFAM" id="SSF49899">
    <property type="entry name" value="Concanavalin A-like lectins/glucanases"/>
    <property type="match status" value="1"/>
</dbReference>
<reference evidence="3 4" key="1">
    <citation type="submission" date="2018-06" db="EMBL/GenBank/DDBJ databases">
        <title>A transcriptomic atlas of mushroom development highlights an independent origin of complex multicellularity.</title>
        <authorList>
            <consortium name="DOE Joint Genome Institute"/>
            <person name="Krizsan K."/>
            <person name="Almasi E."/>
            <person name="Merenyi Z."/>
            <person name="Sahu N."/>
            <person name="Viragh M."/>
            <person name="Koszo T."/>
            <person name="Mondo S."/>
            <person name="Kiss B."/>
            <person name="Balint B."/>
            <person name="Kues U."/>
            <person name="Barry K."/>
            <person name="Hegedus J.C."/>
            <person name="Henrissat B."/>
            <person name="Johnson J."/>
            <person name="Lipzen A."/>
            <person name="Ohm R."/>
            <person name="Nagy I."/>
            <person name="Pangilinan J."/>
            <person name="Yan J."/>
            <person name="Xiong Y."/>
            <person name="Grigoriev I.V."/>
            <person name="Hibbett D.S."/>
            <person name="Nagy L.G."/>
        </authorList>
    </citation>
    <scope>NUCLEOTIDE SEQUENCE [LARGE SCALE GENOMIC DNA]</scope>
    <source>
        <strain evidence="3 4">SZMC22713</strain>
    </source>
</reference>
<accession>A0A4Y7Q383</accession>
<feature type="signal peptide" evidence="1">
    <location>
        <begin position="1"/>
        <end position="22"/>
    </location>
</feature>
<proteinExistence type="predicted"/>
<dbReference type="VEuPathDB" id="FungiDB:BD410DRAFT_866929"/>
<dbReference type="PROSITE" id="PS51762">
    <property type="entry name" value="GH16_2"/>
    <property type="match status" value="1"/>
</dbReference>
<name>A0A4Y7Q383_9AGAM</name>
<dbReference type="Gene3D" id="2.60.120.200">
    <property type="match status" value="1"/>
</dbReference>
<keyword evidence="4" id="KW-1185">Reference proteome</keyword>
<organism evidence="3 4">
    <name type="scientific">Rickenella mellea</name>
    <dbReference type="NCBI Taxonomy" id="50990"/>
    <lineage>
        <taxon>Eukaryota</taxon>
        <taxon>Fungi</taxon>
        <taxon>Dikarya</taxon>
        <taxon>Basidiomycota</taxon>
        <taxon>Agaricomycotina</taxon>
        <taxon>Agaricomycetes</taxon>
        <taxon>Hymenochaetales</taxon>
        <taxon>Rickenellaceae</taxon>
        <taxon>Rickenella</taxon>
    </lineage>
</organism>
<feature type="chain" id="PRO_5021278544" evidence="1">
    <location>
        <begin position="23"/>
        <end position="249"/>
    </location>
</feature>